<dbReference type="InterPro" id="IPR011528">
    <property type="entry name" value="NERD"/>
</dbReference>
<keyword evidence="3" id="KW-1185">Reference proteome</keyword>
<gene>
    <name evidence="2" type="ORF">EQG63_08315</name>
</gene>
<dbReference type="Pfam" id="PF08378">
    <property type="entry name" value="NERD"/>
    <property type="match status" value="1"/>
</dbReference>
<dbReference type="EMBL" id="SBKO01000003">
    <property type="protein sequence ID" value="RXR18264.1"/>
    <property type="molecule type" value="Genomic_DNA"/>
</dbReference>
<comment type="caution">
    <text evidence="2">The sequence shown here is derived from an EMBL/GenBank/DDBJ whole genome shotgun (WGS) entry which is preliminary data.</text>
</comment>
<dbReference type="AlphaFoldDB" id="A0A4Q1K4D1"/>
<evidence type="ECO:0000313" key="3">
    <source>
        <dbReference type="Proteomes" id="UP000290283"/>
    </source>
</evidence>
<sequence>MLYVIIISIVLFILYYTFKKDKDNLEINQFETDLGPKRGTVSERALVSKLSQYGIPSQTIFHDLYLKKYYGKYSQIDLVVPTKVGILVFEVKDYSGWIFGTGYKPQWAQILNYGRDKYYFYNPILQNAKHIDDLKKQLKQFENIPFYSIIVFYGNCSLKEINFVPNNTFVVKSGRVLEVVEKILSESILANYSNKREIVNLLEQAVKNGENNEVILQHSKNINDMLGKERVYN</sequence>
<feature type="domain" description="NERD" evidence="1">
    <location>
        <begin position="38"/>
        <end position="157"/>
    </location>
</feature>
<dbReference type="PROSITE" id="PS50965">
    <property type="entry name" value="NERD"/>
    <property type="match status" value="1"/>
</dbReference>
<organism evidence="2 3">
    <name type="scientific">Flavobacterium amnicola</name>
    <dbReference type="NCBI Taxonomy" id="2506422"/>
    <lineage>
        <taxon>Bacteria</taxon>
        <taxon>Pseudomonadati</taxon>
        <taxon>Bacteroidota</taxon>
        <taxon>Flavobacteriia</taxon>
        <taxon>Flavobacteriales</taxon>
        <taxon>Flavobacteriaceae</taxon>
        <taxon>Flavobacterium</taxon>
    </lineage>
</organism>
<evidence type="ECO:0000259" key="1">
    <source>
        <dbReference type="PROSITE" id="PS50965"/>
    </source>
</evidence>
<evidence type="ECO:0000313" key="2">
    <source>
        <dbReference type="EMBL" id="RXR18264.1"/>
    </source>
</evidence>
<dbReference type="Proteomes" id="UP000290283">
    <property type="component" value="Unassembled WGS sequence"/>
</dbReference>
<protein>
    <submittedName>
        <fullName evidence="2">NERD domain-containing protein</fullName>
    </submittedName>
</protein>
<dbReference type="OrthoDB" id="9813328at2"/>
<dbReference type="RefSeq" id="WP_129435913.1">
    <property type="nucleotide sequence ID" value="NZ_SBKO01000003.1"/>
</dbReference>
<proteinExistence type="predicted"/>
<reference evidence="3" key="1">
    <citation type="submission" date="2019-01" db="EMBL/GenBank/DDBJ databases">
        <title>Cytophagaceae bacterium strain CAR-16.</title>
        <authorList>
            <person name="Chen W.-M."/>
        </authorList>
    </citation>
    <scope>NUCLEOTIDE SEQUENCE [LARGE SCALE GENOMIC DNA]</scope>
    <source>
        <strain evidence="3">LLJ-11</strain>
    </source>
</reference>
<name>A0A4Q1K4D1_9FLAO</name>
<accession>A0A4Q1K4D1</accession>